<evidence type="ECO:0000256" key="4">
    <source>
        <dbReference type="SAM" id="MobiDB-lite"/>
    </source>
</evidence>
<dbReference type="SUPFAM" id="SSF50156">
    <property type="entry name" value="PDZ domain-like"/>
    <property type="match status" value="1"/>
</dbReference>
<evidence type="ECO:0000256" key="2">
    <source>
        <dbReference type="ARBA" id="ARBA00022490"/>
    </source>
</evidence>
<sequence>MIHCFLYTGQKMSMSARVVFGKGRLTPKQLSFAFPQSDSLRKGSRSAGGKRMFSFSVRCRLGIIRGRTKDEGPYSKGSKDSAAPDQSGSSYRRSFSEECRGVTTVDLMKREGSSLGLTISGGSDKDGKPRVSNLRPGGLAAR</sequence>
<comment type="subcellular location">
    <subcellularLocation>
        <location evidence="1">Cytoplasm</location>
    </subcellularLocation>
</comment>
<evidence type="ECO:0000313" key="7">
    <source>
        <dbReference type="RefSeq" id="XP_010788719.1"/>
    </source>
</evidence>
<accession>A0A6I9PD17</accession>
<evidence type="ECO:0000256" key="1">
    <source>
        <dbReference type="ARBA" id="ARBA00004496"/>
    </source>
</evidence>
<feature type="compositionally biased region" description="Polar residues" evidence="4">
    <location>
        <begin position="84"/>
        <end position="93"/>
    </location>
</feature>
<feature type="compositionally biased region" description="Basic and acidic residues" evidence="4">
    <location>
        <begin position="67"/>
        <end position="79"/>
    </location>
</feature>
<dbReference type="GO" id="GO:0005737">
    <property type="term" value="C:cytoplasm"/>
    <property type="evidence" value="ECO:0007669"/>
    <property type="project" value="UniProtKB-SubCell"/>
</dbReference>
<keyword evidence="6" id="KW-1185">Reference proteome</keyword>
<dbReference type="OrthoDB" id="10479050at2759"/>
<keyword evidence="2" id="KW-0963">Cytoplasm</keyword>
<dbReference type="GeneID" id="104962027"/>
<evidence type="ECO:0000256" key="3">
    <source>
        <dbReference type="ARBA" id="ARBA00022737"/>
    </source>
</evidence>
<dbReference type="AlphaFoldDB" id="A0A6I9PD17"/>
<dbReference type="PANTHER" id="PTHR46227:SF5">
    <property type="entry name" value="GLUTAMATE RECEPTOR INTERACTING PROTEIN 2 ISOFORM X1"/>
    <property type="match status" value="1"/>
</dbReference>
<dbReference type="PANTHER" id="PTHR46227">
    <property type="entry name" value="GLUTAMATE RECEPTOR-INTERACTING PROTEIN GRIP"/>
    <property type="match status" value="1"/>
</dbReference>
<dbReference type="Gene3D" id="2.30.42.10">
    <property type="match status" value="1"/>
</dbReference>
<dbReference type="InterPro" id="IPR001478">
    <property type="entry name" value="PDZ"/>
</dbReference>
<reference evidence="7" key="1">
    <citation type="submission" date="2025-08" db="UniProtKB">
        <authorList>
            <consortium name="RefSeq"/>
        </authorList>
    </citation>
    <scope>IDENTIFICATION</scope>
    <source>
        <tissue evidence="7">Muscle</tissue>
    </source>
</reference>
<dbReference type="InterPro" id="IPR036034">
    <property type="entry name" value="PDZ_sf"/>
</dbReference>
<dbReference type="KEGG" id="ncc:104962027"/>
<name>A0A6I9PD17_9TELE</name>
<evidence type="ECO:0000259" key="5">
    <source>
        <dbReference type="PROSITE" id="PS50106"/>
    </source>
</evidence>
<evidence type="ECO:0000313" key="6">
    <source>
        <dbReference type="Proteomes" id="UP000504611"/>
    </source>
</evidence>
<feature type="domain" description="PDZ" evidence="5">
    <location>
        <begin position="104"/>
        <end position="142"/>
    </location>
</feature>
<dbReference type="Proteomes" id="UP000504611">
    <property type="component" value="Unplaced"/>
</dbReference>
<dbReference type="InterPro" id="IPR043545">
    <property type="entry name" value="GRIP1/2"/>
</dbReference>
<keyword evidence="3" id="KW-0677">Repeat</keyword>
<protein>
    <submittedName>
        <fullName evidence="7">Glutamate receptor-interacting protein 2-like</fullName>
    </submittedName>
</protein>
<dbReference type="PROSITE" id="PS50106">
    <property type="entry name" value="PDZ"/>
    <property type="match status" value="1"/>
</dbReference>
<proteinExistence type="predicted"/>
<dbReference type="RefSeq" id="XP_010788719.1">
    <property type="nucleotide sequence ID" value="XM_010790417.1"/>
</dbReference>
<gene>
    <name evidence="7" type="primary">LOC104962027</name>
</gene>
<feature type="region of interest" description="Disordered" evidence="4">
    <location>
        <begin position="67"/>
        <end position="99"/>
    </location>
</feature>
<organism evidence="6 7">
    <name type="scientific">Notothenia coriiceps</name>
    <name type="common">black rockcod</name>
    <dbReference type="NCBI Taxonomy" id="8208"/>
    <lineage>
        <taxon>Eukaryota</taxon>
        <taxon>Metazoa</taxon>
        <taxon>Chordata</taxon>
        <taxon>Craniata</taxon>
        <taxon>Vertebrata</taxon>
        <taxon>Euteleostomi</taxon>
        <taxon>Actinopterygii</taxon>
        <taxon>Neopterygii</taxon>
        <taxon>Teleostei</taxon>
        <taxon>Neoteleostei</taxon>
        <taxon>Acanthomorphata</taxon>
        <taxon>Eupercaria</taxon>
        <taxon>Perciformes</taxon>
        <taxon>Notothenioidei</taxon>
        <taxon>Nototheniidae</taxon>
        <taxon>Notothenia</taxon>
    </lineage>
</organism>
<feature type="compositionally biased region" description="Low complexity" evidence="4">
    <location>
        <begin position="113"/>
        <end position="122"/>
    </location>
</feature>
<feature type="region of interest" description="Disordered" evidence="4">
    <location>
        <begin position="113"/>
        <end position="142"/>
    </location>
</feature>
<dbReference type="GO" id="GO:0098887">
    <property type="term" value="P:neurotransmitter receptor transport, endosome to postsynaptic membrane"/>
    <property type="evidence" value="ECO:0007669"/>
    <property type="project" value="TreeGrafter"/>
</dbReference>